<dbReference type="AlphaFoldDB" id="A0AAW1DBX3"/>
<comment type="caution">
    <text evidence="1">The sequence shown here is derived from an EMBL/GenBank/DDBJ whole genome shotgun (WGS) entry which is preliminary data.</text>
</comment>
<dbReference type="EMBL" id="JAPXFL010000003">
    <property type="protein sequence ID" value="KAK9508536.1"/>
    <property type="molecule type" value="Genomic_DNA"/>
</dbReference>
<keyword evidence="2" id="KW-1185">Reference proteome</keyword>
<sequence length="67" mass="7319">MCLITLTCAINVFPEIDINEQKANTENESSVATLQIVTVPTKDCPPGQKRLNGICRKVFLPKGSKNS</sequence>
<gene>
    <name evidence="1" type="ORF">O3M35_006074</name>
</gene>
<evidence type="ECO:0000313" key="2">
    <source>
        <dbReference type="Proteomes" id="UP001461498"/>
    </source>
</evidence>
<name>A0AAW1DBX3_9HEMI</name>
<dbReference type="Proteomes" id="UP001461498">
    <property type="component" value="Unassembled WGS sequence"/>
</dbReference>
<organism evidence="1 2">
    <name type="scientific">Rhynocoris fuscipes</name>
    <dbReference type="NCBI Taxonomy" id="488301"/>
    <lineage>
        <taxon>Eukaryota</taxon>
        <taxon>Metazoa</taxon>
        <taxon>Ecdysozoa</taxon>
        <taxon>Arthropoda</taxon>
        <taxon>Hexapoda</taxon>
        <taxon>Insecta</taxon>
        <taxon>Pterygota</taxon>
        <taxon>Neoptera</taxon>
        <taxon>Paraneoptera</taxon>
        <taxon>Hemiptera</taxon>
        <taxon>Heteroptera</taxon>
        <taxon>Panheteroptera</taxon>
        <taxon>Cimicomorpha</taxon>
        <taxon>Reduviidae</taxon>
        <taxon>Harpactorinae</taxon>
        <taxon>Harpactorini</taxon>
        <taxon>Rhynocoris</taxon>
    </lineage>
</organism>
<proteinExistence type="predicted"/>
<accession>A0AAW1DBX3</accession>
<evidence type="ECO:0000313" key="1">
    <source>
        <dbReference type="EMBL" id="KAK9508536.1"/>
    </source>
</evidence>
<reference evidence="1 2" key="1">
    <citation type="submission" date="2022-12" db="EMBL/GenBank/DDBJ databases">
        <title>Chromosome-level genome assembly of true bugs.</title>
        <authorList>
            <person name="Ma L."/>
            <person name="Li H."/>
        </authorList>
    </citation>
    <scope>NUCLEOTIDE SEQUENCE [LARGE SCALE GENOMIC DNA]</scope>
    <source>
        <strain evidence="1">Lab_2022b</strain>
    </source>
</reference>
<protein>
    <submittedName>
        <fullName evidence="1">Uncharacterized protein</fullName>
    </submittedName>
</protein>